<keyword evidence="5" id="KW-0812">Transmembrane</keyword>
<dbReference type="PANTHER" id="PTHR30026:SF20">
    <property type="entry name" value="OUTER MEMBRANE PROTEIN TOLC"/>
    <property type="match status" value="1"/>
</dbReference>
<protein>
    <submittedName>
        <fullName evidence="10">TolC family protein</fullName>
    </submittedName>
</protein>
<comment type="subcellular location">
    <subcellularLocation>
        <location evidence="1">Cell outer membrane</location>
    </subcellularLocation>
</comment>
<comment type="caution">
    <text evidence="10">The sequence shown here is derived from an EMBL/GenBank/DDBJ whole genome shotgun (WGS) entry which is preliminary data.</text>
</comment>
<feature type="chain" id="PRO_5046823714" evidence="9">
    <location>
        <begin position="28"/>
        <end position="454"/>
    </location>
</feature>
<evidence type="ECO:0000256" key="6">
    <source>
        <dbReference type="ARBA" id="ARBA00023136"/>
    </source>
</evidence>
<accession>A0ABT8KZ30</accession>
<evidence type="ECO:0000256" key="5">
    <source>
        <dbReference type="ARBA" id="ARBA00022692"/>
    </source>
</evidence>
<keyword evidence="6" id="KW-0472">Membrane</keyword>
<evidence type="ECO:0000256" key="8">
    <source>
        <dbReference type="SAM" id="Coils"/>
    </source>
</evidence>
<evidence type="ECO:0000313" key="10">
    <source>
        <dbReference type="EMBL" id="MDN5205187.1"/>
    </source>
</evidence>
<reference evidence="10" key="1">
    <citation type="submission" date="2023-06" db="EMBL/GenBank/DDBJ databases">
        <title>Genomic of Parafulvivirga corallium.</title>
        <authorList>
            <person name="Wang G."/>
        </authorList>
    </citation>
    <scope>NUCLEOTIDE SEQUENCE</scope>
    <source>
        <strain evidence="10">BMA10</strain>
    </source>
</reference>
<name>A0ABT8KZ30_9BACT</name>
<evidence type="ECO:0000256" key="4">
    <source>
        <dbReference type="ARBA" id="ARBA00022452"/>
    </source>
</evidence>
<feature type="coiled-coil region" evidence="8">
    <location>
        <begin position="162"/>
        <end position="213"/>
    </location>
</feature>
<dbReference type="InterPro" id="IPR051906">
    <property type="entry name" value="TolC-like"/>
</dbReference>
<keyword evidence="8" id="KW-0175">Coiled coil</keyword>
<keyword evidence="3" id="KW-0813">Transport</keyword>
<evidence type="ECO:0000256" key="9">
    <source>
        <dbReference type="SAM" id="SignalP"/>
    </source>
</evidence>
<evidence type="ECO:0000256" key="7">
    <source>
        <dbReference type="ARBA" id="ARBA00023237"/>
    </source>
</evidence>
<dbReference type="Gene3D" id="1.20.1600.10">
    <property type="entry name" value="Outer membrane efflux proteins (OEP)"/>
    <property type="match status" value="1"/>
</dbReference>
<gene>
    <name evidence="10" type="ORF">QQ008_27635</name>
</gene>
<evidence type="ECO:0000256" key="2">
    <source>
        <dbReference type="ARBA" id="ARBA00007613"/>
    </source>
</evidence>
<evidence type="ECO:0000256" key="3">
    <source>
        <dbReference type="ARBA" id="ARBA00022448"/>
    </source>
</evidence>
<sequence>MRPEKRYHKQKAFFSIIAIVLSLSLQAQDVKKLTLDECIDIAMGNNIALQRAQNSSLIAAANKKQALLNFLPTLQTRINYDFFTGTFFDTNAARQVSETTNSSGPRLSSNLNIFNGFRNHQNRKQRNNEFEASKHDIESSKLVVESNVILYYMNVAVDRENIKIARNRVDLLSKQLEREEKREQAGVGRLEEVYNLKSQVANEKLNLVNLENQYKMDKLLLIQALQLNTIQDIEIADLTISEEVINSEIQSYDNVIRSATTFSPNLKSATYSLAASKNALNVARAARYPSITFTGVLGSNYSSNGARNPETGDFDADASFFDQIDFNQFEYFDFTLNIPIFTRGETNRAIQVAKINMINSELDLKQATMDLTNSVQQAYLDLLAAKSTYDAALENLIALEQTFKFMETRYTSGDADLFSYLESLDNKNRAELELANSKYRIALRKKILEVYQGL</sequence>
<dbReference type="Pfam" id="PF02321">
    <property type="entry name" value="OEP"/>
    <property type="match status" value="2"/>
</dbReference>
<proteinExistence type="inferred from homology"/>
<dbReference type="EMBL" id="JAUJEA010000015">
    <property type="protein sequence ID" value="MDN5205187.1"/>
    <property type="molecule type" value="Genomic_DNA"/>
</dbReference>
<keyword evidence="9" id="KW-0732">Signal</keyword>
<comment type="similarity">
    <text evidence="2">Belongs to the outer membrane factor (OMF) (TC 1.B.17) family.</text>
</comment>
<organism evidence="10 11">
    <name type="scientific">Splendidivirga corallicola</name>
    <dbReference type="NCBI Taxonomy" id="3051826"/>
    <lineage>
        <taxon>Bacteria</taxon>
        <taxon>Pseudomonadati</taxon>
        <taxon>Bacteroidota</taxon>
        <taxon>Cytophagia</taxon>
        <taxon>Cytophagales</taxon>
        <taxon>Splendidivirgaceae</taxon>
        <taxon>Splendidivirga</taxon>
    </lineage>
</organism>
<keyword evidence="7" id="KW-0998">Cell outer membrane</keyword>
<dbReference type="RefSeq" id="WP_346755208.1">
    <property type="nucleotide sequence ID" value="NZ_JAUJEA010000015.1"/>
</dbReference>
<dbReference type="InterPro" id="IPR003423">
    <property type="entry name" value="OMP_efflux"/>
</dbReference>
<evidence type="ECO:0000256" key="1">
    <source>
        <dbReference type="ARBA" id="ARBA00004442"/>
    </source>
</evidence>
<keyword evidence="4" id="KW-1134">Transmembrane beta strand</keyword>
<dbReference type="PANTHER" id="PTHR30026">
    <property type="entry name" value="OUTER MEMBRANE PROTEIN TOLC"/>
    <property type="match status" value="1"/>
</dbReference>
<dbReference type="Proteomes" id="UP001172082">
    <property type="component" value="Unassembled WGS sequence"/>
</dbReference>
<keyword evidence="11" id="KW-1185">Reference proteome</keyword>
<dbReference type="SUPFAM" id="SSF56954">
    <property type="entry name" value="Outer membrane efflux proteins (OEP)"/>
    <property type="match status" value="1"/>
</dbReference>
<feature type="signal peptide" evidence="9">
    <location>
        <begin position="1"/>
        <end position="27"/>
    </location>
</feature>
<evidence type="ECO:0000313" key="11">
    <source>
        <dbReference type="Proteomes" id="UP001172082"/>
    </source>
</evidence>